<proteinExistence type="predicted"/>
<feature type="domain" description="DUF4097" evidence="2">
    <location>
        <begin position="108"/>
        <end position="274"/>
    </location>
</feature>
<evidence type="ECO:0000259" key="2">
    <source>
        <dbReference type="Pfam" id="PF13349"/>
    </source>
</evidence>
<dbReference type="InterPro" id="IPR025164">
    <property type="entry name" value="Toastrack_DUF4097"/>
</dbReference>
<dbReference type="Proteomes" id="UP001501599">
    <property type="component" value="Unassembled WGS sequence"/>
</dbReference>
<evidence type="ECO:0000256" key="1">
    <source>
        <dbReference type="SAM" id="MobiDB-lite"/>
    </source>
</evidence>
<evidence type="ECO:0000313" key="3">
    <source>
        <dbReference type="EMBL" id="GAA2171481.1"/>
    </source>
</evidence>
<protein>
    <submittedName>
        <fullName evidence="3">DUF4097 family beta strand repeat-containing protein</fullName>
    </submittedName>
</protein>
<dbReference type="EMBL" id="BAAAQT010000004">
    <property type="protein sequence ID" value="GAA2171481.1"/>
    <property type="molecule type" value="Genomic_DNA"/>
</dbReference>
<organism evidence="3 4">
    <name type="scientific">Agrococcus versicolor</name>
    <dbReference type="NCBI Taxonomy" id="501482"/>
    <lineage>
        <taxon>Bacteria</taxon>
        <taxon>Bacillati</taxon>
        <taxon>Actinomycetota</taxon>
        <taxon>Actinomycetes</taxon>
        <taxon>Micrococcales</taxon>
        <taxon>Microbacteriaceae</taxon>
        <taxon>Agrococcus</taxon>
    </lineage>
</organism>
<sequence>MEANQHEAPFDGATPADSSAERWTIRPGESRTITLEGVRRLKVGVIAGSVDVVGHDEPWARVEVHRVDGRDLEVSLDDGALAVAHPLLRWSNLLESLKSLGGERGRVEVSILVPRGTRLTYGQVSAEGLVTGLTAGADVSTVSGAVQLDGVVGALQVNTVSGDVEATGVDGDLQVHSVSGDVTASGASPRVGIDTVSGDVLLDLHGPVRSVSINGVSSDATIRVDQGVAAEVVTNTVSGSGSIFGARMPKRGGRHTEPGLGEAARVSLNSVSGDHTVVRR</sequence>
<accession>A0ABP5MAD6</accession>
<evidence type="ECO:0000313" key="4">
    <source>
        <dbReference type="Proteomes" id="UP001501599"/>
    </source>
</evidence>
<feature type="region of interest" description="Disordered" evidence="1">
    <location>
        <begin position="1"/>
        <end position="22"/>
    </location>
</feature>
<reference evidence="4" key="1">
    <citation type="journal article" date="2019" name="Int. J. Syst. Evol. Microbiol.">
        <title>The Global Catalogue of Microorganisms (GCM) 10K type strain sequencing project: providing services to taxonomists for standard genome sequencing and annotation.</title>
        <authorList>
            <consortium name="The Broad Institute Genomics Platform"/>
            <consortium name="The Broad Institute Genome Sequencing Center for Infectious Disease"/>
            <person name="Wu L."/>
            <person name="Ma J."/>
        </authorList>
    </citation>
    <scope>NUCLEOTIDE SEQUENCE [LARGE SCALE GENOMIC DNA]</scope>
    <source>
        <strain evidence="4">JCM 16026</strain>
    </source>
</reference>
<dbReference type="RefSeq" id="WP_344340060.1">
    <property type="nucleotide sequence ID" value="NZ_BAAAQT010000004.1"/>
</dbReference>
<dbReference type="Pfam" id="PF13349">
    <property type="entry name" value="DUF4097"/>
    <property type="match status" value="1"/>
</dbReference>
<gene>
    <name evidence="3" type="ORF">GCM10009846_05500</name>
</gene>
<comment type="caution">
    <text evidence="3">The sequence shown here is derived from an EMBL/GenBank/DDBJ whole genome shotgun (WGS) entry which is preliminary data.</text>
</comment>
<name>A0ABP5MAD6_9MICO</name>
<keyword evidence="4" id="KW-1185">Reference proteome</keyword>